<proteinExistence type="predicted"/>
<dbReference type="EMBL" id="BGPR01064492">
    <property type="protein sequence ID" value="GBO39460.1"/>
    <property type="molecule type" value="Genomic_DNA"/>
</dbReference>
<protein>
    <submittedName>
        <fullName evidence="1">Uncharacterized protein</fullName>
    </submittedName>
</protein>
<sequence length="94" mass="10875">MGYSDPLLHLLLLSAFQTQNPACFDFFLIERDSPTLYTGLISAFMTRWAEWSAWIFKLAGNPNLPPHRYNSHRFFALSIGFSSERPNWLGVEHL</sequence>
<evidence type="ECO:0000313" key="1">
    <source>
        <dbReference type="EMBL" id="GBO39459.1"/>
    </source>
</evidence>
<gene>
    <name evidence="3" type="ORF">AVEN_133447_1</name>
    <name evidence="4" type="ORF">AVEN_149047_1</name>
    <name evidence="2" type="ORF">AVEN_43662_1</name>
    <name evidence="1" type="ORF">AVEN_99898_1</name>
</gene>
<comment type="caution">
    <text evidence="1">The sequence shown here is derived from an EMBL/GenBank/DDBJ whole genome shotgun (WGS) entry which is preliminary data.</text>
</comment>
<name>A0A4Y2WQL8_ARAVE</name>
<evidence type="ECO:0000313" key="3">
    <source>
        <dbReference type="EMBL" id="GBO39467.1"/>
    </source>
</evidence>
<dbReference type="AlphaFoldDB" id="A0A4Y2WQL8"/>
<accession>A0A4Y2WQL8</accession>
<evidence type="ECO:0000313" key="4">
    <source>
        <dbReference type="EMBL" id="GBO39469.1"/>
    </source>
</evidence>
<reference evidence="1 5" key="1">
    <citation type="journal article" date="2019" name="Sci. Rep.">
        <title>Orb-weaving spider Araneus ventricosus genome elucidates the spidroin gene catalogue.</title>
        <authorList>
            <person name="Kono N."/>
            <person name="Nakamura H."/>
            <person name="Ohtoshi R."/>
            <person name="Moran D.A.P."/>
            <person name="Shinohara A."/>
            <person name="Yoshida Y."/>
            <person name="Fujiwara M."/>
            <person name="Mori M."/>
            <person name="Tomita M."/>
            <person name="Arakawa K."/>
        </authorList>
    </citation>
    <scope>NUCLEOTIDE SEQUENCE [LARGE SCALE GENOMIC DNA]</scope>
</reference>
<keyword evidence="5" id="KW-1185">Reference proteome</keyword>
<organism evidence="1 5">
    <name type="scientific">Araneus ventricosus</name>
    <name type="common">Orbweaver spider</name>
    <name type="synonym">Epeira ventricosa</name>
    <dbReference type="NCBI Taxonomy" id="182803"/>
    <lineage>
        <taxon>Eukaryota</taxon>
        <taxon>Metazoa</taxon>
        <taxon>Ecdysozoa</taxon>
        <taxon>Arthropoda</taxon>
        <taxon>Chelicerata</taxon>
        <taxon>Arachnida</taxon>
        <taxon>Araneae</taxon>
        <taxon>Araneomorphae</taxon>
        <taxon>Entelegynae</taxon>
        <taxon>Araneoidea</taxon>
        <taxon>Araneidae</taxon>
        <taxon>Araneus</taxon>
    </lineage>
</organism>
<evidence type="ECO:0000313" key="5">
    <source>
        <dbReference type="Proteomes" id="UP000499080"/>
    </source>
</evidence>
<dbReference type="Proteomes" id="UP000499080">
    <property type="component" value="Unassembled WGS sequence"/>
</dbReference>
<dbReference type="EMBL" id="BGPR01064491">
    <property type="protein sequence ID" value="GBO39459.1"/>
    <property type="molecule type" value="Genomic_DNA"/>
</dbReference>
<dbReference type="EMBL" id="BGPR01064499">
    <property type="protein sequence ID" value="GBO39467.1"/>
    <property type="molecule type" value="Genomic_DNA"/>
</dbReference>
<dbReference type="EMBL" id="BGPR01064501">
    <property type="protein sequence ID" value="GBO39469.1"/>
    <property type="molecule type" value="Genomic_DNA"/>
</dbReference>
<evidence type="ECO:0000313" key="2">
    <source>
        <dbReference type="EMBL" id="GBO39460.1"/>
    </source>
</evidence>